<keyword evidence="8" id="KW-1185">Reference proteome</keyword>
<dbReference type="InterPro" id="IPR013783">
    <property type="entry name" value="Ig-like_fold"/>
</dbReference>
<proteinExistence type="predicted"/>
<name>A0AAU9CFR9_9BACT</name>
<dbReference type="Gene3D" id="2.60.40.10">
    <property type="entry name" value="Immunoglobulins"/>
    <property type="match status" value="1"/>
</dbReference>
<reference evidence="7 8" key="1">
    <citation type="submission" date="2021-12" db="EMBL/GenBank/DDBJ databases">
        <title>Genome sequencing of bacteria with rrn-lacking chromosome and rrn-plasmid.</title>
        <authorList>
            <person name="Anda M."/>
            <person name="Iwasaki W."/>
        </authorList>
    </citation>
    <scope>NUCLEOTIDE SEQUENCE [LARGE SCALE GENOMIC DNA]</scope>
    <source>
        <strain evidence="7 8">DSM 100852</strain>
    </source>
</reference>
<dbReference type="EMBL" id="AP025314">
    <property type="protein sequence ID" value="BDD11001.1"/>
    <property type="molecule type" value="Genomic_DNA"/>
</dbReference>
<protein>
    <submittedName>
        <fullName evidence="7">Cell envelope biogenesis protein OmpA</fullName>
    </submittedName>
</protein>
<gene>
    <name evidence="7" type="ORF">FUAX_34330</name>
</gene>
<dbReference type="PANTHER" id="PTHR30329">
    <property type="entry name" value="STATOR ELEMENT OF FLAGELLAR MOTOR COMPLEX"/>
    <property type="match status" value="1"/>
</dbReference>
<feature type="region of interest" description="Disordered" evidence="5">
    <location>
        <begin position="632"/>
        <end position="681"/>
    </location>
</feature>
<dbReference type="RefSeq" id="WP_338392523.1">
    <property type="nucleotide sequence ID" value="NZ_AP025314.1"/>
</dbReference>
<evidence type="ECO:0000256" key="3">
    <source>
        <dbReference type="ARBA" id="ARBA00023237"/>
    </source>
</evidence>
<dbReference type="PRINTS" id="PR01021">
    <property type="entry name" value="OMPADOMAIN"/>
</dbReference>
<comment type="subcellular location">
    <subcellularLocation>
        <location evidence="1">Cell outer membrane</location>
    </subcellularLocation>
</comment>
<dbReference type="GO" id="GO:0009279">
    <property type="term" value="C:cell outer membrane"/>
    <property type="evidence" value="ECO:0007669"/>
    <property type="project" value="UniProtKB-SubCell"/>
</dbReference>
<dbReference type="Pfam" id="PF07676">
    <property type="entry name" value="PD40"/>
    <property type="match status" value="3"/>
</dbReference>
<dbReference type="Gene3D" id="2.120.10.30">
    <property type="entry name" value="TolB, C-terminal domain"/>
    <property type="match status" value="1"/>
</dbReference>
<dbReference type="InterPro" id="IPR050330">
    <property type="entry name" value="Bact_OuterMem_StrucFunc"/>
</dbReference>
<feature type="region of interest" description="Disordered" evidence="5">
    <location>
        <begin position="115"/>
        <end position="134"/>
    </location>
</feature>
<dbReference type="InterPro" id="IPR011042">
    <property type="entry name" value="6-blade_b-propeller_TolB-like"/>
</dbReference>
<dbReference type="SUPFAM" id="SSF82171">
    <property type="entry name" value="DPP6 N-terminal domain-like"/>
    <property type="match status" value="1"/>
</dbReference>
<dbReference type="Gene3D" id="1.25.40.10">
    <property type="entry name" value="Tetratricopeptide repeat domain"/>
    <property type="match status" value="1"/>
</dbReference>
<dbReference type="InterPro" id="IPR036737">
    <property type="entry name" value="OmpA-like_sf"/>
</dbReference>
<dbReference type="PROSITE" id="PS51257">
    <property type="entry name" value="PROKAR_LIPOPROTEIN"/>
    <property type="match status" value="1"/>
</dbReference>
<evidence type="ECO:0000256" key="2">
    <source>
        <dbReference type="ARBA" id="ARBA00023136"/>
    </source>
</evidence>
<dbReference type="InterPro" id="IPR011659">
    <property type="entry name" value="WD40"/>
</dbReference>
<evidence type="ECO:0000259" key="6">
    <source>
        <dbReference type="PROSITE" id="PS51123"/>
    </source>
</evidence>
<dbReference type="Pfam" id="PF00691">
    <property type="entry name" value="OmpA"/>
    <property type="match status" value="1"/>
</dbReference>
<dbReference type="PROSITE" id="PS51123">
    <property type="entry name" value="OMPA_2"/>
    <property type="match status" value="1"/>
</dbReference>
<feature type="compositionally biased region" description="Basic and acidic residues" evidence="5">
    <location>
        <begin position="644"/>
        <end position="674"/>
    </location>
</feature>
<evidence type="ECO:0000256" key="5">
    <source>
        <dbReference type="SAM" id="MobiDB-lite"/>
    </source>
</evidence>
<sequence>MGKRITIIITVLLVTVASCLAQGQLKKGIKKLERGEYQVAIKYFEKQARSGLAVGEAQFYIGECYRLSNRIPLAEKHYKLAIENNATSDDAPYFYAKALVSNEKYSLAKETLLNHRESVEENRPEEEENEGETDRKLARIDKLLNNIDALESLKEKKAVFRVKNLTRINTENAEYSPFYHKGYLYFTSTRGGGDIYKATGGAFSAIYRAKTKGAIIDTTSIERLGKLFNTEGINEGCFALAPNGKTAIFARGNSTKRKSTKDVNIYITRFVKGSWTDPKLMKLNHPDSWNSTPVFSVDGNTIYFSSNRSGGYGGLDLYAATRDSRGSFSNVRNMGPQINTIGNEMFPYVARDRSFYFASDGHAGFGSLDLFTAERENGTIVVKNLGMPVNSASDDFGLFLFSQGKGFFCSNRPGGSGDDDIYTFINTDPNRKTVNYFLNGQVLASENGPDTPEPTLADSEVTLFSSTGEVLGKATSDKDGKFRFRVYPEEEYQLMAIKTDYLTGRSNFSMIGKTVPQEQLVKQVTEKEYSTRIYLNKLEINKSIVLENIYYDFDKSDIRPDAAIELDKLVDILKDNPKIKIELSSHTDSKGEADYNLDLSQRRAESAVSYIITKGIDPNRIVAKGYGESVPIAANTNPDGSDNPEGRQKNRRTEFKVIDIMKEEAPDKKPKGDLEQQLFGG</sequence>
<dbReference type="Proteomes" id="UP001348817">
    <property type="component" value="Chromosome"/>
</dbReference>
<dbReference type="SUPFAM" id="SSF103088">
    <property type="entry name" value="OmpA-like"/>
    <property type="match status" value="1"/>
</dbReference>
<keyword evidence="2 4" id="KW-0472">Membrane</keyword>
<dbReference type="KEGG" id="fax:FUAX_34330"/>
<dbReference type="PANTHER" id="PTHR30329:SF21">
    <property type="entry name" value="LIPOPROTEIN YIAD-RELATED"/>
    <property type="match status" value="1"/>
</dbReference>
<dbReference type="Gene3D" id="3.30.1330.60">
    <property type="entry name" value="OmpA-like domain"/>
    <property type="match status" value="1"/>
</dbReference>
<dbReference type="InterPro" id="IPR006664">
    <property type="entry name" value="OMP_bac"/>
</dbReference>
<dbReference type="CDD" id="cd07185">
    <property type="entry name" value="OmpA_C-like"/>
    <property type="match status" value="1"/>
</dbReference>
<dbReference type="InterPro" id="IPR006665">
    <property type="entry name" value="OmpA-like"/>
</dbReference>
<organism evidence="7 8">
    <name type="scientific">Fulvitalea axinellae</name>
    <dbReference type="NCBI Taxonomy" id="1182444"/>
    <lineage>
        <taxon>Bacteria</taxon>
        <taxon>Pseudomonadati</taxon>
        <taxon>Bacteroidota</taxon>
        <taxon>Cytophagia</taxon>
        <taxon>Cytophagales</taxon>
        <taxon>Persicobacteraceae</taxon>
        <taxon>Fulvitalea</taxon>
    </lineage>
</organism>
<dbReference type="AlphaFoldDB" id="A0AAU9CFR9"/>
<feature type="domain" description="OmpA-like" evidence="6">
    <location>
        <begin position="539"/>
        <end position="661"/>
    </location>
</feature>
<evidence type="ECO:0000256" key="4">
    <source>
        <dbReference type="PROSITE-ProRule" id="PRU00473"/>
    </source>
</evidence>
<evidence type="ECO:0000313" key="7">
    <source>
        <dbReference type="EMBL" id="BDD11001.1"/>
    </source>
</evidence>
<evidence type="ECO:0000256" key="1">
    <source>
        <dbReference type="ARBA" id="ARBA00004442"/>
    </source>
</evidence>
<dbReference type="SUPFAM" id="SSF48452">
    <property type="entry name" value="TPR-like"/>
    <property type="match status" value="1"/>
</dbReference>
<evidence type="ECO:0000313" key="8">
    <source>
        <dbReference type="Proteomes" id="UP001348817"/>
    </source>
</evidence>
<accession>A0AAU9CFR9</accession>
<keyword evidence="3" id="KW-0998">Cell outer membrane</keyword>
<dbReference type="SUPFAM" id="SSF49478">
    <property type="entry name" value="Cna protein B-type domain"/>
    <property type="match status" value="1"/>
</dbReference>
<dbReference type="InterPro" id="IPR011990">
    <property type="entry name" value="TPR-like_helical_dom_sf"/>
</dbReference>